<sequence>MSLPAGIARRLVTRLPQARGGDAPVWLACVMSLPMADGELPHCIGALWAPDAQGLWPRLPEITAIGSPDAPRTLAELLARAPAEPRFLLTDHRVVDMALACEVQLAADPHLQHGQRSALSQLRQALRERDTEVIAQSFTHFDAGFARFTDALGLNEGGTP</sequence>
<gene>
    <name evidence="1" type="ORF">ACFOEN_08405</name>
</gene>
<dbReference type="Proteomes" id="UP001595556">
    <property type="component" value="Unassembled WGS sequence"/>
</dbReference>
<proteinExistence type="predicted"/>
<keyword evidence="2" id="KW-1185">Reference proteome</keyword>
<evidence type="ECO:0000313" key="2">
    <source>
        <dbReference type="Proteomes" id="UP001595556"/>
    </source>
</evidence>
<dbReference type="RefSeq" id="WP_377302943.1">
    <property type="nucleotide sequence ID" value="NZ_CP180191.1"/>
</dbReference>
<evidence type="ECO:0000313" key="1">
    <source>
        <dbReference type="EMBL" id="MFC3147661.1"/>
    </source>
</evidence>
<name>A0ABV7H528_9BURK</name>
<dbReference type="EMBL" id="JBHRTI010000004">
    <property type="protein sequence ID" value="MFC3147661.1"/>
    <property type="molecule type" value="Genomic_DNA"/>
</dbReference>
<accession>A0ABV7H528</accession>
<organism evidence="1 2">
    <name type="scientific">Piscinibacterium candidicorallinum</name>
    <dbReference type="NCBI Taxonomy" id="1793872"/>
    <lineage>
        <taxon>Bacteria</taxon>
        <taxon>Pseudomonadati</taxon>
        <taxon>Pseudomonadota</taxon>
        <taxon>Betaproteobacteria</taxon>
        <taxon>Burkholderiales</taxon>
        <taxon>Piscinibacterium</taxon>
    </lineage>
</organism>
<reference evidence="2" key="1">
    <citation type="journal article" date="2019" name="Int. J. Syst. Evol. Microbiol.">
        <title>The Global Catalogue of Microorganisms (GCM) 10K type strain sequencing project: providing services to taxonomists for standard genome sequencing and annotation.</title>
        <authorList>
            <consortium name="The Broad Institute Genomics Platform"/>
            <consortium name="The Broad Institute Genome Sequencing Center for Infectious Disease"/>
            <person name="Wu L."/>
            <person name="Ma J."/>
        </authorList>
    </citation>
    <scope>NUCLEOTIDE SEQUENCE [LARGE SCALE GENOMIC DNA]</scope>
    <source>
        <strain evidence="2">KCTC 52168</strain>
    </source>
</reference>
<protein>
    <submittedName>
        <fullName evidence="1">Uncharacterized protein</fullName>
    </submittedName>
</protein>
<comment type="caution">
    <text evidence="1">The sequence shown here is derived from an EMBL/GenBank/DDBJ whole genome shotgun (WGS) entry which is preliminary data.</text>
</comment>